<name>A0A3F3PZH8_9EURO</name>
<dbReference type="GeneID" id="38135222"/>
<dbReference type="EMBL" id="KZ852053">
    <property type="protein sequence ID" value="RDH31776.1"/>
    <property type="molecule type" value="Genomic_DNA"/>
</dbReference>
<reference evidence="1 2" key="1">
    <citation type="submission" date="2018-07" db="EMBL/GenBank/DDBJ databases">
        <title>The genomes of Aspergillus section Nigri reveals drivers in fungal speciation.</title>
        <authorList>
            <consortium name="DOE Joint Genome Institute"/>
            <person name="Vesth T.C."/>
            <person name="Nybo J."/>
            <person name="Theobald S."/>
            <person name="Brandl J."/>
            <person name="Frisvad J.C."/>
            <person name="Nielsen K.F."/>
            <person name="Lyhne E.K."/>
            <person name="Kogle M.E."/>
            <person name="Kuo A."/>
            <person name="Riley R."/>
            <person name="Clum A."/>
            <person name="Nolan M."/>
            <person name="Lipzen A."/>
            <person name="Salamov A."/>
            <person name="Henrissat B."/>
            <person name="Wiebenga A."/>
            <person name="De vries R.P."/>
            <person name="Grigoriev I.V."/>
            <person name="Mortensen U.H."/>
            <person name="Andersen M.R."/>
            <person name="Baker S.E."/>
        </authorList>
    </citation>
    <scope>NUCLEOTIDE SEQUENCE [LARGE SCALE GENOMIC DNA]</scope>
    <source>
        <strain evidence="1 2">CBS 139.54b</strain>
    </source>
</reference>
<gene>
    <name evidence="1" type="ORF">BDQ94DRAFT_146646</name>
</gene>
<accession>A0A3F3PZH8</accession>
<dbReference type="AlphaFoldDB" id="A0A3F3PZH8"/>
<keyword evidence="2" id="KW-1185">Reference proteome</keyword>
<sequence>MHLIGRGGDLADDCLYSVALPGVVVFADPAIRSGKPKNSHLEEPSDEVMGGFLGERGAPSVIVMRVSRRRSETKTRPAQSENRYYYCRLLLGSTRVVGVSWIEGRKTGTNGEGFEKKVGLCVCSSGCREMNRVVLQPACCKFEEIKALSEAIAIIVEFTTRFPVIS</sequence>
<evidence type="ECO:0000313" key="2">
    <source>
        <dbReference type="Proteomes" id="UP000253729"/>
    </source>
</evidence>
<dbReference type="RefSeq" id="XP_026624798.1">
    <property type="nucleotide sequence ID" value="XM_026766866.1"/>
</dbReference>
<organism evidence="1 2">
    <name type="scientific">Aspergillus welwitschiae</name>
    <dbReference type="NCBI Taxonomy" id="1341132"/>
    <lineage>
        <taxon>Eukaryota</taxon>
        <taxon>Fungi</taxon>
        <taxon>Dikarya</taxon>
        <taxon>Ascomycota</taxon>
        <taxon>Pezizomycotina</taxon>
        <taxon>Eurotiomycetes</taxon>
        <taxon>Eurotiomycetidae</taxon>
        <taxon>Eurotiales</taxon>
        <taxon>Aspergillaceae</taxon>
        <taxon>Aspergillus</taxon>
        <taxon>Aspergillus subgen. Circumdati</taxon>
    </lineage>
</organism>
<protein>
    <submittedName>
        <fullName evidence="1">Uncharacterized protein</fullName>
    </submittedName>
</protein>
<dbReference type="Proteomes" id="UP000253729">
    <property type="component" value="Unassembled WGS sequence"/>
</dbReference>
<proteinExistence type="predicted"/>
<evidence type="ECO:0000313" key="1">
    <source>
        <dbReference type="EMBL" id="RDH31776.1"/>
    </source>
</evidence>